<evidence type="ECO:0000313" key="3">
    <source>
        <dbReference type="EMBL" id="MCQ8128537.1"/>
    </source>
</evidence>
<accession>A0ABT1U3X6</accession>
<proteinExistence type="predicted"/>
<feature type="transmembrane region" description="Helical" evidence="1">
    <location>
        <begin position="424"/>
        <end position="448"/>
    </location>
</feature>
<dbReference type="InterPro" id="IPR006073">
    <property type="entry name" value="GTP-bd"/>
</dbReference>
<reference evidence="3 4" key="1">
    <citation type="submission" date="2022-07" db="EMBL/GenBank/DDBJ databases">
        <title>Methylomonas rivi sp. nov., Methylomonas rosea sp. nov., Methylomonas aureus sp. nov. and Methylomonas subterranea sp. nov., four novel methanotrophs isolated from a freshwater creek and the deep terrestrial subsurface.</title>
        <authorList>
            <person name="Abin C."/>
            <person name="Sankaranarayanan K."/>
            <person name="Garner C."/>
            <person name="Sindelar R."/>
            <person name="Kotary K."/>
            <person name="Garner R."/>
            <person name="Barclay S."/>
            <person name="Lawson P."/>
            <person name="Krumholz L."/>
        </authorList>
    </citation>
    <scope>NUCLEOTIDE SEQUENCE [LARGE SCALE GENOMIC DNA]</scope>
    <source>
        <strain evidence="3 4">WSC-6</strain>
    </source>
</reference>
<feature type="domain" description="G" evidence="2">
    <location>
        <begin position="57"/>
        <end position="176"/>
    </location>
</feature>
<dbReference type="Gene3D" id="3.40.50.300">
    <property type="entry name" value="P-loop containing nucleotide triphosphate hydrolases"/>
    <property type="match status" value="1"/>
</dbReference>
<sequence>MAYEYSELLTQAQSWAQTAIAQGHLKEACARELFELDLRSPAQLFAGRPAQSRPLIVAFIGGTGVGKSSLLNRLAGQAVAKAGIERPTSREVTLYHHRSLELQQLPANLPLDKTKLAQHDNPQNDHIVWIDMPDFDSIELANKSLVLEWLPHIDVLLYVVSPERYRDNKAWQLLQAEGGKHAWLFVMNQWDRAVPSQLEDFKQQLSKAGFTDPLVLYTSCTEPDGDRFSELLQQLNALSLRQTMLQMTEHNERLRIQALAKLLQRFSQHLGEQDFAGLRRQFFESWQQAESTFPQGLAWAFHAYSEALANRPDGKNDIAVWDAWAQTRLGDVLENLLQQADQCHIAGKALKPRLEILKSAIDKNAAQQIELAGRQALLKPGNSLQRFLMRLTNICETVLPIMAMLVVGYQVFSGYYHSAAESTAYLGVDFAVHSVLLIALSWLIPFFLHKKLQPSLQKAALQGLHKGLHQVLSGFKAELEQAMLETEQSSQACRQTLHVIIPGSMPGKPAVDSREGLLKRVLLQ</sequence>
<dbReference type="Pfam" id="PF01926">
    <property type="entry name" value="MMR_HSR1"/>
    <property type="match status" value="1"/>
</dbReference>
<feature type="transmembrane region" description="Helical" evidence="1">
    <location>
        <begin position="387"/>
        <end position="412"/>
    </location>
</feature>
<dbReference type="RefSeq" id="WP_256614927.1">
    <property type="nucleotide sequence ID" value="NZ_JANIBK010000034.1"/>
</dbReference>
<protein>
    <submittedName>
        <fullName evidence="3">GTPase domain-containing protein</fullName>
    </submittedName>
</protein>
<evidence type="ECO:0000313" key="4">
    <source>
        <dbReference type="Proteomes" id="UP001524586"/>
    </source>
</evidence>
<dbReference type="InterPro" id="IPR027417">
    <property type="entry name" value="P-loop_NTPase"/>
</dbReference>
<keyword evidence="1" id="KW-0472">Membrane</keyword>
<dbReference type="EMBL" id="JANIBK010000034">
    <property type="protein sequence ID" value="MCQ8128537.1"/>
    <property type="molecule type" value="Genomic_DNA"/>
</dbReference>
<comment type="caution">
    <text evidence="3">The sequence shown here is derived from an EMBL/GenBank/DDBJ whole genome shotgun (WGS) entry which is preliminary data.</text>
</comment>
<dbReference type="PANTHER" id="PTHR14143">
    <property type="entry name" value="INTERFERON-INDUCIBLE GTPASE FAMILY MEMBER"/>
    <property type="match status" value="1"/>
</dbReference>
<keyword evidence="4" id="KW-1185">Reference proteome</keyword>
<dbReference type="SUPFAM" id="SSF52540">
    <property type="entry name" value="P-loop containing nucleoside triphosphate hydrolases"/>
    <property type="match status" value="1"/>
</dbReference>
<dbReference type="Proteomes" id="UP001524586">
    <property type="component" value="Unassembled WGS sequence"/>
</dbReference>
<keyword evidence="1" id="KW-1133">Transmembrane helix</keyword>
<name>A0ABT1U3X6_9GAMM</name>
<dbReference type="CDD" id="cd00882">
    <property type="entry name" value="Ras_like_GTPase"/>
    <property type="match status" value="1"/>
</dbReference>
<keyword evidence="1" id="KW-0812">Transmembrane</keyword>
<organism evidence="3 4">
    <name type="scientific">Methylomonas rivi</name>
    <dbReference type="NCBI Taxonomy" id="2952226"/>
    <lineage>
        <taxon>Bacteria</taxon>
        <taxon>Pseudomonadati</taxon>
        <taxon>Pseudomonadota</taxon>
        <taxon>Gammaproteobacteria</taxon>
        <taxon>Methylococcales</taxon>
        <taxon>Methylococcaceae</taxon>
        <taxon>Methylomonas</taxon>
    </lineage>
</organism>
<evidence type="ECO:0000259" key="2">
    <source>
        <dbReference type="Pfam" id="PF01926"/>
    </source>
</evidence>
<gene>
    <name evidence="3" type="ORF">NP596_08695</name>
</gene>
<evidence type="ECO:0000256" key="1">
    <source>
        <dbReference type="SAM" id="Phobius"/>
    </source>
</evidence>
<dbReference type="PANTHER" id="PTHR14143:SF1">
    <property type="entry name" value="IRG-TYPE G DOMAIN-CONTAINING PROTEIN"/>
    <property type="match status" value="1"/>
</dbReference>